<protein>
    <submittedName>
        <fullName evidence="1">Uncharacterized protein</fullName>
    </submittedName>
</protein>
<accession>A0A6J5KPD2</accession>
<evidence type="ECO:0000313" key="1">
    <source>
        <dbReference type="EMBL" id="CAB4123165.1"/>
    </source>
</evidence>
<gene>
    <name evidence="1" type="ORF">UFOVP29_324</name>
</gene>
<name>A0A6J5KPD2_9CAUD</name>
<organism evidence="1">
    <name type="scientific">uncultured Caudovirales phage</name>
    <dbReference type="NCBI Taxonomy" id="2100421"/>
    <lineage>
        <taxon>Viruses</taxon>
        <taxon>Duplodnaviria</taxon>
        <taxon>Heunggongvirae</taxon>
        <taxon>Uroviricota</taxon>
        <taxon>Caudoviricetes</taxon>
        <taxon>Peduoviridae</taxon>
        <taxon>Maltschvirus</taxon>
        <taxon>Maltschvirus maltsch</taxon>
    </lineage>
</organism>
<dbReference type="EMBL" id="LR796167">
    <property type="protein sequence ID" value="CAB4123165.1"/>
    <property type="molecule type" value="Genomic_DNA"/>
</dbReference>
<sequence length="72" mass="8329">MKNMTPCLLINRSKNCAYPVAKWLLEQNDYCWEGTRYVYNKTQDSATSFVVFGETVEGAKTMCEIYYPEGVE</sequence>
<proteinExistence type="predicted"/>
<reference evidence="1" key="1">
    <citation type="submission" date="2020-04" db="EMBL/GenBank/DDBJ databases">
        <authorList>
            <person name="Chiriac C."/>
            <person name="Salcher M."/>
            <person name="Ghai R."/>
            <person name="Kavagutti S V."/>
        </authorList>
    </citation>
    <scope>NUCLEOTIDE SEQUENCE</scope>
</reference>